<dbReference type="RefSeq" id="WP_111447077.1">
    <property type="nucleotide sequence ID" value="NZ_QKZK01000047.1"/>
</dbReference>
<keyword evidence="4" id="KW-1185">Reference proteome</keyword>
<comment type="caution">
    <text evidence="3">The sequence shown here is derived from an EMBL/GenBank/DDBJ whole genome shotgun (WGS) entry which is preliminary data.</text>
</comment>
<evidence type="ECO:0000313" key="3">
    <source>
        <dbReference type="EMBL" id="PZX10832.1"/>
    </source>
</evidence>
<keyword evidence="2" id="KW-0472">Membrane</keyword>
<dbReference type="Proteomes" id="UP000249239">
    <property type="component" value="Unassembled WGS sequence"/>
</dbReference>
<feature type="region of interest" description="Disordered" evidence="1">
    <location>
        <begin position="48"/>
        <end position="89"/>
    </location>
</feature>
<feature type="transmembrane region" description="Helical" evidence="2">
    <location>
        <begin position="6"/>
        <end position="26"/>
    </location>
</feature>
<dbReference type="OrthoDB" id="1122320at2"/>
<evidence type="ECO:0000256" key="2">
    <source>
        <dbReference type="SAM" id="Phobius"/>
    </source>
</evidence>
<evidence type="ECO:0000313" key="4">
    <source>
        <dbReference type="Proteomes" id="UP000249239"/>
    </source>
</evidence>
<accession>A0A2W7NHT3</accession>
<keyword evidence="2" id="KW-1133">Transmembrane helix</keyword>
<sequence length="89" mass="10535">MEAFIRFVLILIIIYYSLKLIGRYVLPWLFVKLMKRMQGNAQSYTFGRGFQSSRPESAEPEGKVTVTYSKKEKSRQQREGEYVDFEEVK</sequence>
<dbReference type="AlphaFoldDB" id="A0A2W7NHT3"/>
<dbReference type="InterPro" id="IPR032272">
    <property type="entry name" value="DUF4834"/>
</dbReference>
<protein>
    <submittedName>
        <fullName evidence="3">Uncharacterized protein DUF4834</fullName>
    </submittedName>
</protein>
<dbReference type="Pfam" id="PF16118">
    <property type="entry name" value="DUF4834"/>
    <property type="match status" value="1"/>
</dbReference>
<evidence type="ECO:0000256" key="1">
    <source>
        <dbReference type="SAM" id="MobiDB-lite"/>
    </source>
</evidence>
<feature type="compositionally biased region" description="Basic and acidic residues" evidence="1">
    <location>
        <begin position="69"/>
        <end position="89"/>
    </location>
</feature>
<dbReference type="EMBL" id="QKZK01000047">
    <property type="protein sequence ID" value="PZX10832.1"/>
    <property type="molecule type" value="Genomic_DNA"/>
</dbReference>
<name>A0A2W7NHT3_9BACT</name>
<organism evidence="3 4">
    <name type="scientific">Breznakibacter xylanolyticus</name>
    <dbReference type="NCBI Taxonomy" id="990"/>
    <lineage>
        <taxon>Bacteria</taxon>
        <taxon>Pseudomonadati</taxon>
        <taxon>Bacteroidota</taxon>
        <taxon>Bacteroidia</taxon>
        <taxon>Marinilabiliales</taxon>
        <taxon>Marinilabiliaceae</taxon>
        <taxon>Breznakibacter</taxon>
    </lineage>
</organism>
<proteinExistence type="predicted"/>
<reference evidence="3 4" key="1">
    <citation type="submission" date="2018-06" db="EMBL/GenBank/DDBJ databases">
        <title>Genomic Encyclopedia of Archaeal and Bacterial Type Strains, Phase II (KMG-II): from individual species to whole genera.</title>
        <authorList>
            <person name="Goeker M."/>
        </authorList>
    </citation>
    <scope>NUCLEOTIDE SEQUENCE [LARGE SCALE GENOMIC DNA]</scope>
    <source>
        <strain evidence="3 4">DSM 6779</strain>
    </source>
</reference>
<gene>
    <name evidence="3" type="ORF">LX69_03294</name>
</gene>
<keyword evidence="2" id="KW-0812">Transmembrane</keyword>